<feature type="compositionally biased region" description="Polar residues" evidence="6">
    <location>
        <begin position="655"/>
        <end position="677"/>
    </location>
</feature>
<dbReference type="PANTHER" id="PTHR19818:SF159">
    <property type="entry name" value="C2H2-TYPE DOMAIN-CONTAINING PROTEIN"/>
    <property type="match status" value="1"/>
</dbReference>
<evidence type="ECO:0000256" key="5">
    <source>
        <dbReference type="PROSITE-ProRule" id="PRU00042"/>
    </source>
</evidence>
<dbReference type="InterPro" id="IPR050329">
    <property type="entry name" value="GLI_C2H2-zinc-finger"/>
</dbReference>
<dbReference type="PANTHER" id="PTHR19818">
    <property type="entry name" value="ZINC FINGER PROTEIN ZIC AND GLI"/>
    <property type="match status" value="1"/>
</dbReference>
<feature type="compositionally biased region" description="Basic and acidic residues" evidence="6">
    <location>
        <begin position="313"/>
        <end position="322"/>
    </location>
</feature>
<keyword evidence="1" id="KW-0479">Metal-binding</keyword>
<dbReference type="GO" id="GO:0008270">
    <property type="term" value="F:zinc ion binding"/>
    <property type="evidence" value="ECO:0007669"/>
    <property type="project" value="UniProtKB-KW"/>
</dbReference>
<dbReference type="InParanoid" id="A0A2P5HX64"/>
<sequence>MTTSFAPTPESRWGLVDHCDDPVTVSAHSLVASPVRDTEGLDGPHVCQQCGRQYPRPCDLNKHLKAHTRPFKCPVEACKYHLLGWPTEKELDRHRNDKHAMEPRTYSCLYSPCEYTSKRESNCKQHMENTHGWQYVRSRSGHKDEVASPYPVLTSDASKHVIHPESSLTIRTVPGLTVSPIPLVPHNSPASATYDGSVPYGGDVYIPWTSPGTRLRNNEDFLEQFSQAYASSYQGDDEWLKIPVDPQLYTSAPRDDNGLGKALTPEAANTHEKSLKAHPIVLTPQASPTVKNQVLTPLSEPSPFLKQCPWATRDGKAPHDVESDPGSVPTARGLRSGNAGQPTRPGKRPVRFSRGFDGSDEDDDEEPPNKRNKAPDGNTDQGGDPKMICPFRVEHPEIYDGARDQKYQTCHTEHDHISTVVRHLSRPAHCLDVVNDRKSVSSFGLEDNEHGHPAAGLCRRCWRAFSDPHAFENHFNTECENASRSKREKYSILQKTFCRIDRRLATSPTGGAISNDISLDQVSDAEGESDAEIPRNTSRAQSMFRGDDHVSRSEHNALMERVAALERIFQSSVSQATPRIIPTQRETMTRALMPLSAAASAQPTQSGHYTYDVGPPRYNAQGRQPVNYRTPLGFNMDTDSVMADYHHHVSRRSDSMSTVHRTSPVTTTHQNYESLHGQSRPAASDSAYGTASNAEPTPAGGGPHMGGQPVMQMGAGGGGGNDDYGQEGISQESSNTRLINQIMRAEEQREAVMGRVNFFNPETDDISNFLNMDSQ</sequence>
<proteinExistence type="predicted"/>
<keyword evidence="2" id="KW-0677">Repeat</keyword>
<dbReference type="EMBL" id="MAVT02000568">
    <property type="protein sequence ID" value="POS74848.1"/>
    <property type="molecule type" value="Genomic_DNA"/>
</dbReference>
<evidence type="ECO:0000256" key="3">
    <source>
        <dbReference type="ARBA" id="ARBA00022771"/>
    </source>
</evidence>
<gene>
    <name evidence="8" type="ORF">DHEL01_v206764</name>
</gene>
<evidence type="ECO:0000313" key="8">
    <source>
        <dbReference type="EMBL" id="POS74848.1"/>
    </source>
</evidence>
<evidence type="ECO:0000259" key="7">
    <source>
        <dbReference type="PROSITE" id="PS50157"/>
    </source>
</evidence>
<feature type="region of interest" description="Disordered" evidence="6">
    <location>
        <begin position="649"/>
        <end position="729"/>
    </location>
</feature>
<dbReference type="SMART" id="SM00355">
    <property type="entry name" value="ZnF_C2H2"/>
    <property type="match status" value="3"/>
</dbReference>
<dbReference type="AlphaFoldDB" id="A0A2P5HX64"/>
<organism evidence="8 9">
    <name type="scientific">Diaporthe helianthi</name>
    <dbReference type="NCBI Taxonomy" id="158607"/>
    <lineage>
        <taxon>Eukaryota</taxon>
        <taxon>Fungi</taxon>
        <taxon>Dikarya</taxon>
        <taxon>Ascomycota</taxon>
        <taxon>Pezizomycotina</taxon>
        <taxon>Sordariomycetes</taxon>
        <taxon>Sordariomycetidae</taxon>
        <taxon>Diaporthales</taxon>
        <taxon>Diaporthaceae</taxon>
        <taxon>Diaporthe</taxon>
    </lineage>
</organism>
<keyword evidence="3 5" id="KW-0863">Zinc-finger</keyword>
<feature type="domain" description="C2H2-type" evidence="7">
    <location>
        <begin position="45"/>
        <end position="72"/>
    </location>
</feature>
<evidence type="ECO:0000256" key="4">
    <source>
        <dbReference type="ARBA" id="ARBA00022833"/>
    </source>
</evidence>
<dbReference type="GO" id="GO:0000981">
    <property type="term" value="F:DNA-binding transcription factor activity, RNA polymerase II-specific"/>
    <property type="evidence" value="ECO:0007669"/>
    <property type="project" value="TreeGrafter"/>
</dbReference>
<comment type="caution">
    <text evidence="8">The sequence shown here is derived from an EMBL/GenBank/DDBJ whole genome shotgun (WGS) entry which is preliminary data.</text>
</comment>
<dbReference type="Proteomes" id="UP000094444">
    <property type="component" value="Unassembled WGS sequence"/>
</dbReference>
<evidence type="ECO:0000313" key="9">
    <source>
        <dbReference type="Proteomes" id="UP000094444"/>
    </source>
</evidence>
<dbReference type="STRING" id="158607.A0A2P5HX64"/>
<reference evidence="8" key="1">
    <citation type="submission" date="2017-09" db="EMBL/GenBank/DDBJ databases">
        <title>Polyketide synthases of a Diaporthe helianthi virulent isolate.</title>
        <authorList>
            <person name="Baroncelli R."/>
        </authorList>
    </citation>
    <scope>NUCLEOTIDE SEQUENCE [LARGE SCALE GENOMIC DNA]</scope>
    <source>
        <strain evidence="8">7/96</strain>
    </source>
</reference>
<dbReference type="GO" id="GO:0000978">
    <property type="term" value="F:RNA polymerase II cis-regulatory region sequence-specific DNA binding"/>
    <property type="evidence" value="ECO:0007669"/>
    <property type="project" value="TreeGrafter"/>
</dbReference>
<dbReference type="InterPro" id="IPR013087">
    <property type="entry name" value="Znf_C2H2_type"/>
</dbReference>
<dbReference type="Gene3D" id="3.30.160.60">
    <property type="entry name" value="Classic Zinc Finger"/>
    <property type="match status" value="1"/>
</dbReference>
<evidence type="ECO:0000256" key="6">
    <source>
        <dbReference type="SAM" id="MobiDB-lite"/>
    </source>
</evidence>
<dbReference type="PROSITE" id="PS00028">
    <property type="entry name" value="ZINC_FINGER_C2H2_1"/>
    <property type="match status" value="1"/>
</dbReference>
<dbReference type="GO" id="GO:0005634">
    <property type="term" value="C:nucleus"/>
    <property type="evidence" value="ECO:0007669"/>
    <property type="project" value="UniProtKB-ARBA"/>
</dbReference>
<feature type="region of interest" description="Disordered" evidence="6">
    <location>
        <begin position="295"/>
        <end position="388"/>
    </location>
</feature>
<protein>
    <recommendedName>
        <fullName evidence="7">C2H2-type domain-containing protein</fullName>
    </recommendedName>
</protein>
<keyword evidence="9" id="KW-1185">Reference proteome</keyword>
<evidence type="ECO:0000256" key="2">
    <source>
        <dbReference type="ARBA" id="ARBA00022737"/>
    </source>
</evidence>
<dbReference type="GO" id="GO:0045944">
    <property type="term" value="P:positive regulation of transcription by RNA polymerase II"/>
    <property type="evidence" value="ECO:0007669"/>
    <property type="project" value="UniProtKB-ARBA"/>
</dbReference>
<accession>A0A2P5HX64</accession>
<dbReference type="OrthoDB" id="9368434at2759"/>
<dbReference type="InterPro" id="IPR036236">
    <property type="entry name" value="Znf_C2H2_sf"/>
</dbReference>
<evidence type="ECO:0000256" key="1">
    <source>
        <dbReference type="ARBA" id="ARBA00022723"/>
    </source>
</evidence>
<dbReference type="SUPFAM" id="SSF57667">
    <property type="entry name" value="beta-beta-alpha zinc fingers"/>
    <property type="match status" value="1"/>
</dbReference>
<name>A0A2P5HX64_DIAHE</name>
<keyword evidence="4" id="KW-0862">Zinc</keyword>
<dbReference type="PROSITE" id="PS50157">
    <property type="entry name" value="ZINC_FINGER_C2H2_2"/>
    <property type="match status" value="1"/>
</dbReference>